<dbReference type="InterPro" id="IPR003661">
    <property type="entry name" value="HisK_dim/P_dom"/>
</dbReference>
<dbReference type="Gene3D" id="1.10.287.130">
    <property type="match status" value="1"/>
</dbReference>
<feature type="domain" description="Histidine kinase" evidence="7">
    <location>
        <begin position="197"/>
        <end position="410"/>
    </location>
</feature>
<dbReference type="Pfam" id="PF02518">
    <property type="entry name" value="HATPase_c"/>
    <property type="match status" value="1"/>
</dbReference>
<evidence type="ECO:0000256" key="3">
    <source>
        <dbReference type="ARBA" id="ARBA00022553"/>
    </source>
</evidence>
<dbReference type="EC" id="2.7.13.3" evidence="2"/>
<evidence type="ECO:0000256" key="6">
    <source>
        <dbReference type="SAM" id="Coils"/>
    </source>
</evidence>
<dbReference type="CDD" id="cd00082">
    <property type="entry name" value="HisKA"/>
    <property type="match status" value="1"/>
</dbReference>
<evidence type="ECO:0000313" key="9">
    <source>
        <dbReference type="Proteomes" id="UP001501496"/>
    </source>
</evidence>
<keyword evidence="6" id="KW-0175">Coiled coil</keyword>
<dbReference type="PANTHER" id="PTHR43304:SF1">
    <property type="entry name" value="PAC DOMAIN-CONTAINING PROTEIN"/>
    <property type="match status" value="1"/>
</dbReference>
<dbReference type="SUPFAM" id="SSF55874">
    <property type="entry name" value="ATPase domain of HSP90 chaperone/DNA topoisomerase II/histidine kinase"/>
    <property type="match status" value="1"/>
</dbReference>
<feature type="coiled-coil region" evidence="6">
    <location>
        <begin position="156"/>
        <end position="194"/>
    </location>
</feature>
<protein>
    <recommendedName>
        <fullName evidence="2">histidine kinase</fullName>
        <ecNumber evidence="2">2.7.13.3</ecNumber>
    </recommendedName>
</protein>
<keyword evidence="4" id="KW-0808">Transferase</keyword>
<evidence type="ECO:0000259" key="7">
    <source>
        <dbReference type="PROSITE" id="PS50109"/>
    </source>
</evidence>
<evidence type="ECO:0000256" key="1">
    <source>
        <dbReference type="ARBA" id="ARBA00000085"/>
    </source>
</evidence>
<dbReference type="PROSITE" id="PS50109">
    <property type="entry name" value="HIS_KIN"/>
    <property type="match status" value="1"/>
</dbReference>
<dbReference type="InterPro" id="IPR052162">
    <property type="entry name" value="Sensor_kinase/Photoreceptor"/>
</dbReference>
<dbReference type="SUPFAM" id="SSF47384">
    <property type="entry name" value="Homodimeric domain of signal transducing histidine kinase"/>
    <property type="match status" value="1"/>
</dbReference>
<dbReference type="EMBL" id="BAABCA010000002">
    <property type="protein sequence ID" value="GAA4233550.1"/>
    <property type="molecule type" value="Genomic_DNA"/>
</dbReference>
<proteinExistence type="predicted"/>
<comment type="caution">
    <text evidence="8">The sequence shown here is derived from an EMBL/GenBank/DDBJ whole genome shotgun (WGS) entry which is preliminary data.</text>
</comment>
<dbReference type="PRINTS" id="PR00344">
    <property type="entry name" value="BCTRLSENSOR"/>
</dbReference>
<evidence type="ECO:0000256" key="5">
    <source>
        <dbReference type="ARBA" id="ARBA00022777"/>
    </source>
</evidence>
<evidence type="ECO:0000256" key="2">
    <source>
        <dbReference type="ARBA" id="ARBA00012438"/>
    </source>
</evidence>
<dbReference type="CDD" id="cd00075">
    <property type="entry name" value="HATPase"/>
    <property type="match status" value="1"/>
</dbReference>
<dbReference type="InterPro" id="IPR004358">
    <property type="entry name" value="Sig_transdc_His_kin-like_C"/>
</dbReference>
<dbReference type="PANTHER" id="PTHR43304">
    <property type="entry name" value="PHYTOCHROME-LIKE PROTEIN CPH1"/>
    <property type="match status" value="1"/>
</dbReference>
<dbReference type="InterPro" id="IPR005467">
    <property type="entry name" value="His_kinase_dom"/>
</dbReference>
<keyword evidence="9" id="KW-1185">Reference proteome</keyword>
<comment type="catalytic activity">
    <reaction evidence="1">
        <text>ATP + protein L-histidine = ADP + protein N-phospho-L-histidine.</text>
        <dbReference type="EC" id="2.7.13.3"/>
    </reaction>
</comment>
<gene>
    <name evidence="8" type="ORF">GCM10022291_10860</name>
</gene>
<dbReference type="InterPro" id="IPR036097">
    <property type="entry name" value="HisK_dim/P_sf"/>
</dbReference>
<dbReference type="InterPro" id="IPR036890">
    <property type="entry name" value="HATPase_C_sf"/>
</dbReference>
<accession>A0ABP8C4P9</accession>
<name>A0ABP8C4P9_9FLAO</name>
<keyword evidence="3" id="KW-0597">Phosphoprotein</keyword>
<evidence type="ECO:0000313" key="8">
    <source>
        <dbReference type="EMBL" id="GAA4233550.1"/>
    </source>
</evidence>
<organism evidence="8 9">
    <name type="scientific">Postechiella marina</name>
    <dbReference type="NCBI Taxonomy" id="943941"/>
    <lineage>
        <taxon>Bacteria</taxon>
        <taxon>Pseudomonadati</taxon>
        <taxon>Bacteroidota</taxon>
        <taxon>Flavobacteriia</taxon>
        <taxon>Flavobacteriales</taxon>
        <taxon>Flavobacteriaceae</taxon>
        <taxon>Postechiella</taxon>
    </lineage>
</organism>
<dbReference type="Gene3D" id="3.30.565.10">
    <property type="entry name" value="Histidine kinase-like ATPase, C-terminal domain"/>
    <property type="match status" value="1"/>
</dbReference>
<keyword evidence="5" id="KW-0418">Kinase</keyword>
<dbReference type="InterPro" id="IPR003594">
    <property type="entry name" value="HATPase_dom"/>
</dbReference>
<evidence type="ECO:0000256" key="4">
    <source>
        <dbReference type="ARBA" id="ARBA00022679"/>
    </source>
</evidence>
<dbReference type="SMART" id="SM00387">
    <property type="entry name" value="HATPase_c"/>
    <property type="match status" value="1"/>
</dbReference>
<sequence>MSVFLFVFLDMVNINIAIQDFITKYFELYGGRDLKIKSFFLENFSGLDGITPNIYNYNSWLKAIDEDFNQIPIPFDIKIQNIVINHLENNLYTVAVVSTWDFSIRLEFSEIGDIRTFFILKATNSTFKINHLSNSISLSSLQEGELFPVTYFKKKREQIENEIKSKTEQLNIFNEQLVLNLNKLEKANDDLEQFTKVAAHDLKSPLISTKILINKIINKYESSIDIKDLDLLKFCSKNLESLTDLINNTLQLYTKGVPSLPEKHIDTNLVVQNIKQELELETNKELNITYYNLPKLKINKSSFTQLLTNLIRNSISNTKKGVVPKVNISCKQNRDKTYTFCIADNGIGIPDSDKKLVFQIYFKSDRNKKQGHGIGLAVCKKIVELYNGSIWIKDNEEHGTSVYFTLKESC</sequence>
<reference evidence="9" key="1">
    <citation type="journal article" date="2019" name="Int. J. Syst. Evol. Microbiol.">
        <title>The Global Catalogue of Microorganisms (GCM) 10K type strain sequencing project: providing services to taxonomists for standard genome sequencing and annotation.</title>
        <authorList>
            <consortium name="The Broad Institute Genomics Platform"/>
            <consortium name="The Broad Institute Genome Sequencing Center for Infectious Disease"/>
            <person name="Wu L."/>
            <person name="Ma J."/>
        </authorList>
    </citation>
    <scope>NUCLEOTIDE SEQUENCE [LARGE SCALE GENOMIC DNA]</scope>
    <source>
        <strain evidence="9">JCM 17630</strain>
    </source>
</reference>
<dbReference type="Proteomes" id="UP001501496">
    <property type="component" value="Unassembled WGS sequence"/>
</dbReference>